<evidence type="ECO:0000313" key="1">
    <source>
        <dbReference type="EMBL" id="KAI3960489.1"/>
    </source>
</evidence>
<accession>A0AAD4XZ69</accession>
<dbReference type="AlphaFoldDB" id="A0AAD4XZ69"/>
<keyword evidence="2" id="KW-1185">Reference proteome</keyword>
<gene>
    <name evidence="1" type="ORF">MKW98_002988</name>
</gene>
<organism evidence="1 2">
    <name type="scientific">Papaver atlanticum</name>
    <dbReference type="NCBI Taxonomy" id="357466"/>
    <lineage>
        <taxon>Eukaryota</taxon>
        <taxon>Viridiplantae</taxon>
        <taxon>Streptophyta</taxon>
        <taxon>Embryophyta</taxon>
        <taxon>Tracheophyta</taxon>
        <taxon>Spermatophyta</taxon>
        <taxon>Magnoliopsida</taxon>
        <taxon>Ranunculales</taxon>
        <taxon>Papaveraceae</taxon>
        <taxon>Papaveroideae</taxon>
        <taxon>Papaver</taxon>
    </lineage>
</organism>
<evidence type="ECO:0000313" key="2">
    <source>
        <dbReference type="Proteomes" id="UP001202328"/>
    </source>
</evidence>
<dbReference type="EMBL" id="JAJJMB010000931">
    <property type="protein sequence ID" value="KAI3960489.1"/>
    <property type="molecule type" value="Genomic_DNA"/>
</dbReference>
<comment type="caution">
    <text evidence="1">The sequence shown here is derived from an EMBL/GenBank/DDBJ whole genome shotgun (WGS) entry which is preliminary data.</text>
</comment>
<protein>
    <submittedName>
        <fullName evidence="1">Uncharacterized protein</fullName>
    </submittedName>
</protein>
<proteinExistence type="predicted"/>
<sequence>MAAAAARPLVAVQNLGGDMAVDEKLQSDLISSILFTLTSQRRGWLLLAEARLVKPNKENKRTKISKEFATTKGPGKACFLVFSLGNSPHSTLEDWPVCLITFATTWGTSTEISYSKEPREVRVPTKDIAQADP</sequence>
<dbReference type="Proteomes" id="UP001202328">
    <property type="component" value="Unassembled WGS sequence"/>
</dbReference>
<reference evidence="1" key="1">
    <citation type="submission" date="2022-04" db="EMBL/GenBank/DDBJ databases">
        <title>A functionally conserved STORR gene fusion in Papaver species that diverged 16.8 million years ago.</title>
        <authorList>
            <person name="Catania T."/>
        </authorList>
    </citation>
    <scope>NUCLEOTIDE SEQUENCE</scope>
    <source>
        <strain evidence="1">S-188037</strain>
    </source>
</reference>
<name>A0AAD4XZ69_9MAGN</name>